<feature type="coiled-coil region" evidence="1">
    <location>
        <begin position="288"/>
        <end position="335"/>
    </location>
</feature>
<sequence length="594" mass="66783">MSPACICNLAVPFVLEETILNSSVYCDVSCIVCIDANFQLKRNRDLDRRMGHKGETGTRDPLVMSPRSIWLSDEHLAEWEAKINSMRPAKASRTASKRKVAEMTEDDAADEEDRVEPGMTLPASALDQCLESFTQRWKSCQSIHPKIRPTGVMAASLPARSGNFPCQHGDRCGVWQNGNLCQGGSTGSLSVSRYFMRMATSGLFMIDLQVEYLDEMKQRGAAKWIQERVARANERLFEAEQILGDRSIQYFLAQFKEQRDYQSKPMTRQSKLMGARAVEQILILSETADLLAARLDDLNVELLALAKEGLEVTASSELKTNIDETKEALHKARNNVARKVAALQAMDATSFTSLEEMRRSPWINAQLNLRVLRTQLVAKLRARKFELSSLDRAHANRKLDSATSFHEREEWHSKRRLRPPEIEPDGLLKMDVDQPVWQDANIADFPNGNVPDWLADESVRTNIRVAQEIINCKQDLLRCRAEYSNLRAWFNAEFKATKKAFDVSAGLQWKADTVALPGADGDPEWDVMPQLPLLQKARSRTKTEDLVESVIIDGMSDNASSDDDDGGELEEALSEVDAVVLNALDHVDSWFHAA</sequence>
<comment type="caution">
    <text evidence="3">The sequence shown here is derived from an EMBL/GenBank/DDBJ whole genome shotgun (WGS) entry which is preliminary data.</text>
</comment>
<evidence type="ECO:0000256" key="1">
    <source>
        <dbReference type="SAM" id="Coils"/>
    </source>
</evidence>
<feature type="compositionally biased region" description="Acidic residues" evidence="2">
    <location>
        <begin position="103"/>
        <end position="114"/>
    </location>
</feature>
<proteinExistence type="predicted"/>
<dbReference type="EMBL" id="MU129053">
    <property type="protein sequence ID" value="KAF9508694.1"/>
    <property type="molecule type" value="Genomic_DNA"/>
</dbReference>
<accession>A0A9P6ANH4</accession>
<organism evidence="3 4">
    <name type="scientific">Hydnum rufescens UP504</name>
    <dbReference type="NCBI Taxonomy" id="1448309"/>
    <lineage>
        <taxon>Eukaryota</taxon>
        <taxon>Fungi</taxon>
        <taxon>Dikarya</taxon>
        <taxon>Basidiomycota</taxon>
        <taxon>Agaricomycotina</taxon>
        <taxon>Agaricomycetes</taxon>
        <taxon>Cantharellales</taxon>
        <taxon>Hydnaceae</taxon>
        <taxon>Hydnum</taxon>
    </lineage>
</organism>
<evidence type="ECO:0000313" key="4">
    <source>
        <dbReference type="Proteomes" id="UP000886523"/>
    </source>
</evidence>
<gene>
    <name evidence="3" type="ORF">BS47DRAFT_1365779</name>
</gene>
<reference evidence="3" key="1">
    <citation type="journal article" date="2020" name="Nat. Commun.">
        <title>Large-scale genome sequencing of mycorrhizal fungi provides insights into the early evolution of symbiotic traits.</title>
        <authorList>
            <person name="Miyauchi S."/>
            <person name="Kiss E."/>
            <person name="Kuo A."/>
            <person name="Drula E."/>
            <person name="Kohler A."/>
            <person name="Sanchez-Garcia M."/>
            <person name="Morin E."/>
            <person name="Andreopoulos B."/>
            <person name="Barry K.W."/>
            <person name="Bonito G."/>
            <person name="Buee M."/>
            <person name="Carver A."/>
            <person name="Chen C."/>
            <person name="Cichocki N."/>
            <person name="Clum A."/>
            <person name="Culley D."/>
            <person name="Crous P.W."/>
            <person name="Fauchery L."/>
            <person name="Girlanda M."/>
            <person name="Hayes R.D."/>
            <person name="Keri Z."/>
            <person name="LaButti K."/>
            <person name="Lipzen A."/>
            <person name="Lombard V."/>
            <person name="Magnuson J."/>
            <person name="Maillard F."/>
            <person name="Murat C."/>
            <person name="Nolan M."/>
            <person name="Ohm R.A."/>
            <person name="Pangilinan J."/>
            <person name="Pereira M.F."/>
            <person name="Perotto S."/>
            <person name="Peter M."/>
            <person name="Pfister S."/>
            <person name="Riley R."/>
            <person name="Sitrit Y."/>
            <person name="Stielow J.B."/>
            <person name="Szollosi G."/>
            <person name="Zifcakova L."/>
            <person name="Stursova M."/>
            <person name="Spatafora J.W."/>
            <person name="Tedersoo L."/>
            <person name="Vaario L.M."/>
            <person name="Yamada A."/>
            <person name="Yan M."/>
            <person name="Wang P."/>
            <person name="Xu J."/>
            <person name="Bruns T."/>
            <person name="Baldrian P."/>
            <person name="Vilgalys R."/>
            <person name="Dunand C."/>
            <person name="Henrissat B."/>
            <person name="Grigoriev I.V."/>
            <person name="Hibbett D."/>
            <person name="Nagy L.G."/>
            <person name="Martin F.M."/>
        </authorList>
    </citation>
    <scope>NUCLEOTIDE SEQUENCE</scope>
    <source>
        <strain evidence="3">UP504</strain>
    </source>
</reference>
<keyword evidence="4" id="KW-1185">Reference proteome</keyword>
<feature type="region of interest" description="Disordered" evidence="2">
    <location>
        <begin position="90"/>
        <end position="115"/>
    </location>
</feature>
<evidence type="ECO:0000256" key="2">
    <source>
        <dbReference type="SAM" id="MobiDB-lite"/>
    </source>
</evidence>
<keyword evidence="1" id="KW-0175">Coiled coil</keyword>
<protein>
    <submittedName>
        <fullName evidence="3">Uncharacterized protein</fullName>
    </submittedName>
</protein>
<evidence type="ECO:0000313" key="3">
    <source>
        <dbReference type="EMBL" id="KAF9508694.1"/>
    </source>
</evidence>
<dbReference type="Proteomes" id="UP000886523">
    <property type="component" value="Unassembled WGS sequence"/>
</dbReference>
<dbReference type="AlphaFoldDB" id="A0A9P6ANH4"/>
<name>A0A9P6ANH4_9AGAM</name>